<dbReference type="Proteomes" id="UP000241447">
    <property type="component" value="Chromosome"/>
</dbReference>
<dbReference type="InterPro" id="IPR000182">
    <property type="entry name" value="GNAT_dom"/>
</dbReference>
<evidence type="ECO:0000259" key="1">
    <source>
        <dbReference type="PROSITE" id="PS51186"/>
    </source>
</evidence>
<organism evidence="2 3">
    <name type="scientific">Celeribacter baekdonensis</name>
    <dbReference type="NCBI Taxonomy" id="875171"/>
    <lineage>
        <taxon>Bacteria</taxon>
        <taxon>Pseudomonadati</taxon>
        <taxon>Pseudomonadota</taxon>
        <taxon>Alphaproteobacteria</taxon>
        <taxon>Rhodobacterales</taxon>
        <taxon>Roseobacteraceae</taxon>
        <taxon>Celeribacter</taxon>
    </lineage>
</organism>
<dbReference type="GO" id="GO:0016747">
    <property type="term" value="F:acyltransferase activity, transferring groups other than amino-acyl groups"/>
    <property type="evidence" value="ECO:0007669"/>
    <property type="project" value="InterPro"/>
</dbReference>
<dbReference type="AlphaFoldDB" id="A0A2R4M1U0"/>
<dbReference type="InterPro" id="IPR051531">
    <property type="entry name" value="N-acetyltransferase"/>
</dbReference>
<name>A0A2R4M1U0_9RHOB</name>
<evidence type="ECO:0000313" key="3">
    <source>
        <dbReference type="Proteomes" id="UP000241447"/>
    </source>
</evidence>
<dbReference type="KEGG" id="cbak:DA792_08550"/>
<dbReference type="EMBL" id="CP028475">
    <property type="protein sequence ID" value="AVW91131.1"/>
    <property type="molecule type" value="Genomic_DNA"/>
</dbReference>
<sequence>MTPDPHSFSLETDRLILRPLTQTDAAPLTRLLNDFEVSKWLSRIPYPYGVIEMQWFIARLNSPYRFGIVHKGTGRIMGVIGIAEHLGYWLGQPHWRHGYMLEAAQAVVDHWFAHDGLSLASYHFVENAKSRAILKRLGFEDTQRMRQNCVARGEPREAQCMILTRETWSSRQSPDTVPHNTAYDNAH</sequence>
<dbReference type="SUPFAM" id="SSF55729">
    <property type="entry name" value="Acyl-CoA N-acyltransferases (Nat)"/>
    <property type="match status" value="1"/>
</dbReference>
<dbReference type="Pfam" id="PF13302">
    <property type="entry name" value="Acetyltransf_3"/>
    <property type="match status" value="1"/>
</dbReference>
<gene>
    <name evidence="2" type="ORF">DA792_08550</name>
</gene>
<reference evidence="2 3" key="1">
    <citation type="submission" date="2018-03" db="EMBL/GenBank/DDBJ databases">
        <title>The Complete Genome of Celeribacter baekdonensis strain LH4, a Thiosulfate-Oxidizing Alphaproteobacterium Isolated from Gulf of Mexico Continental Slope Sediments.</title>
        <authorList>
            <person name="Flood B.E."/>
            <person name="Bailey J.V."/>
            <person name="Leprich D."/>
        </authorList>
    </citation>
    <scope>NUCLEOTIDE SEQUENCE [LARGE SCALE GENOMIC DNA]</scope>
    <source>
        <strain evidence="2 3">LH4</strain>
    </source>
</reference>
<dbReference type="PROSITE" id="PS51186">
    <property type="entry name" value="GNAT"/>
    <property type="match status" value="1"/>
</dbReference>
<evidence type="ECO:0000313" key="2">
    <source>
        <dbReference type="EMBL" id="AVW91131.1"/>
    </source>
</evidence>
<dbReference type="OrthoDB" id="9804153at2"/>
<accession>A0A2R4M1U0</accession>
<dbReference type="InterPro" id="IPR016181">
    <property type="entry name" value="Acyl_CoA_acyltransferase"/>
</dbReference>
<dbReference type="Gene3D" id="3.40.630.30">
    <property type="match status" value="1"/>
</dbReference>
<proteinExistence type="predicted"/>
<dbReference type="PANTHER" id="PTHR43792">
    <property type="entry name" value="GNAT FAMILY, PUTATIVE (AFU_ORTHOLOGUE AFUA_3G00765)-RELATED-RELATED"/>
    <property type="match status" value="1"/>
</dbReference>
<dbReference type="RefSeq" id="WP_107719583.1">
    <property type="nucleotide sequence ID" value="NZ_CP028475.1"/>
</dbReference>
<feature type="domain" description="N-acetyltransferase" evidence="1">
    <location>
        <begin position="15"/>
        <end position="166"/>
    </location>
</feature>
<protein>
    <recommendedName>
        <fullName evidence="1">N-acetyltransferase domain-containing protein</fullName>
    </recommendedName>
</protein>